<gene>
    <name evidence="5" type="primary">LOC109486466</name>
</gene>
<evidence type="ECO:0000313" key="5">
    <source>
        <dbReference type="RefSeq" id="XP_019645855.1"/>
    </source>
</evidence>
<dbReference type="PROSITE" id="PS00615">
    <property type="entry name" value="C_TYPE_LECTIN_1"/>
    <property type="match status" value="1"/>
</dbReference>
<dbReference type="SMART" id="SM00034">
    <property type="entry name" value="CLECT"/>
    <property type="match status" value="2"/>
</dbReference>
<dbReference type="InterPro" id="IPR016186">
    <property type="entry name" value="C-type_lectin-like/link_sf"/>
</dbReference>
<dbReference type="OrthoDB" id="6046583at2759"/>
<dbReference type="Proteomes" id="UP000515135">
    <property type="component" value="Unplaced"/>
</dbReference>
<dbReference type="SUPFAM" id="SSF56436">
    <property type="entry name" value="C-type lectin-like"/>
    <property type="match status" value="2"/>
</dbReference>
<dbReference type="AlphaFoldDB" id="A0A6P4ZXE5"/>
<dbReference type="CDD" id="cd00037">
    <property type="entry name" value="CLECT"/>
    <property type="match status" value="2"/>
</dbReference>
<feature type="chain" id="PRO_5027909927" evidence="2">
    <location>
        <begin position="25"/>
        <end position="392"/>
    </location>
</feature>
<dbReference type="PANTHER" id="PTHR22801:SF63">
    <property type="entry name" value="C-TYPE LECTIN DOMAIN-CONTAINING PROTEIN"/>
    <property type="match status" value="1"/>
</dbReference>
<protein>
    <submittedName>
        <fullName evidence="5">Uncharacterized protein LOC109486466</fullName>
    </submittedName>
</protein>
<keyword evidence="4" id="KW-1185">Reference proteome</keyword>
<evidence type="ECO:0000259" key="3">
    <source>
        <dbReference type="PROSITE" id="PS50041"/>
    </source>
</evidence>
<keyword evidence="2" id="KW-0732">Signal</keyword>
<dbReference type="KEGG" id="bbel:109486466"/>
<feature type="domain" description="C-type lectin" evidence="3">
    <location>
        <begin position="233"/>
        <end position="353"/>
    </location>
</feature>
<dbReference type="InterPro" id="IPR001304">
    <property type="entry name" value="C-type_lectin-like"/>
</dbReference>
<evidence type="ECO:0000313" key="4">
    <source>
        <dbReference type="Proteomes" id="UP000515135"/>
    </source>
</evidence>
<accession>A0A6P4ZXE5</accession>
<name>A0A6P4ZXE5_BRABE</name>
<dbReference type="InterPro" id="IPR050801">
    <property type="entry name" value="Ca-Dep_Lectins_ImmuneDev"/>
</dbReference>
<dbReference type="RefSeq" id="XP_019645855.1">
    <property type="nucleotide sequence ID" value="XM_019790296.1"/>
</dbReference>
<keyword evidence="1" id="KW-1015">Disulfide bond</keyword>
<dbReference type="Gene3D" id="3.10.100.10">
    <property type="entry name" value="Mannose-Binding Protein A, subunit A"/>
    <property type="match status" value="2"/>
</dbReference>
<feature type="signal peptide" evidence="2">
    <location>
        <begin position="1"/>
        <end position="24"/>
    </location>
</feature>
<feature type="domain" description="C-type lectin" evidence="3">
    <location>
        <begin position="33"/>
        <end position="162"/>
    </location>
</feature>
<dbReference type="PANTHER" id="PTHR22801">
    <property type="entry name" value="LITHOSTATHINE"/>
    <property type="match status" value="1"/>
</dbReference>
<dbReference type="PROSITE" id="PS50041">
    <property type="entry name" value="C_TYPE_LECTIN_2"/>
    <property type="match status" value="2"/>
</dbReference>
<dbReference type="Pfam" id="PF00059">
    <property type="entry name" value="Lectin_C"/>
    <property type="match status" value="2"/>
</dbReference>
<evidence type="ECO:0000256" key="2">
    <source>
        <dbReference type="SAM" id="SignalP"/>
    </source>
</evidence>
<evidence type="ECO:0000256" key="1">
    <source>
        <dbReference type="ARBA" id="ARBA00023157"/>
    </source>
</evidence>
<dbReference type="GeneID" id="109486466"/>
<reference evidence="5" key="1">
    <citation type="submission" date="2025-08" db="UniProtKB">
        <authorList>
            <consortium name="RefSeq"/>
        </authorList>
    </citation>
    <scope>IDENTIFICATION</scope>
    <source>
        <tissue evidence="5">Gonad</tissue>
    </source>
</reference>
<organism evidence="4 5">
    <name type="scientific">Branchiostoma belcheri</name>
    <name type="common">Amphioxus</name>
    <dbReference type="NCBI Taxonomy" id="7741"/>
    <lineage>
        <taxon>Eukaryota</taxon>
        <taxon>Metazoa</taxon>
        <taxon>Chordata</taxon>
        <taxon>Cephalochordata</taxon>
        <taxon>Leptocardii</taxon>
        <taxon>Amphioxiformes</taxon>
        <taxon>Branchiostomatidae</taxon>
        <taxon>Branchiostoma</taxon>
    </lineage>
</organism>
<dbReference type="InterPro" id="IPR016187">
    <property type="entry name" value="CTDL_fold"/>
</dbReference>
<dbReference type="InterPro" id="IPR018378">
    <property type="entry name" value="C-type_lectin_CS"/>
</dbReference>
<proteinExistence type="predicted"/>
<sequence length="392" mass="42946">MASSFLAFSKVTLAVILNIGVCVCQCPDQSIAFNHACYEFSPMELGYAAARLYCAERNGTLAMPRTAAVDAYIVGILQYSGYQRGYWIGIEEGNNSLPMWSDGTPVWSGCQYAAFAEGEPHFPHAVTRIMPQCAQIRSHEAYGKDFLWMTNTCINAARFICQVDPARIRPDGRCGPDFPVADGVPGECDVIGPAPCCSADGRCGDSELHCDCPECVDYSLLIVPDCPPGYHKLKNTCYGARLELADYTQAERACAEDGGTLAMPKHLKTDFFLIGLMIRAAPEGSDFWVGIDDRNQDHVFADGTKLADCAFTKWSDTALTARDSPQNCYMYSRELGYFWHSKSCLEESMFLCQIGPGITEDCPTTTHRVGVGAAVLVYKKQLMAKVVPIGKV</sequence>
<dbReference type="CDD" id="cd10909">
    <property type="entry name" value="ChtBD1_GH18_2"/>
    <property type="match status" value="1"/>
</dbReference>